<sequence length="255" mass="29115">MTDDIVAEMPSETGRDWVRTIAFSQNDALPKRKRRPTRRIEYLVEQLYLARDSDTDALEDLLRFTLLVQEYYDITDDIIDGDVAHGKEAEVFITHEYLMPVLADHVGRLGPEARSYWCDDAVWMVECFTDELTAEPSAETYFDILTKQANLFGSMTGTCGVVAGADRETVERYAAIGTLYFELDQLLLDGFQYGDEAYPWNVWSLLPEDEALARLRARKEALDDHLETLPTRTAERVKPLIAVDLDTWVSETVSE</sequence>
<dbReference type="Proteomes" id="UP000509667">
    <property type="component" value="Chromosome"/>
</dbReference>
<accession>A0A7D5PC08</accession>
<proteinExistence type="predicted"/>
<dbReference type="OrthoDB" id="351338at2157"/>
<protein>
    <recommendedName>
        <fullName evidence="3">Squalene/phytoene synthase family protein</fullName>
    </recommendedName>
</protein>
<name>A0A7D5PC08_9EURY</name>
<dbReference type="GeneID" id="56079613"/>
<dbReference type="EMBL" id="CP058910">
    <property type="protein sequence ID" value="QLH78899.1"/>
    <property type="molecule type" value="Genomic_DNA"/>
</dbReference>
<dbReference type="AlphaFoldDB" id="A0A7D5PC08"/>
<keyword evidence="2" id="KW-1185">Reference proteome</keyword>
<evidence type="ECO:0000313" key="1">
    <source>
        <dbReference type="EMBL" id="QLH78899.1"/>
    </source>
</evidence>
<gene>
    <name evidence="1" type="ORF">HZS55_17080</name>
</gene>
<evidence type="ECO:0000313" key="2">
    <source>
        <dbReference type="Proteomes" id="UP000509667"/>
    </source>
</evidence>
<evidence type="ECO:0008006" key="3">
    <source>
        <dbReference type="Google" id="ProtNLM"/>
    </source>
</evidence>
<reference evidence="1 2" key="1">
    <citation type="submission" date="2020-07" db="EMBL/GenBank/DDBJ databases">
        <title>Halosimplex pelagicum sp. nov. and Halosimplex rubrum sp. nov., isolated from salted brown alga Laminaria, and emended description of the genus Halosimplex.</title>
        <authorList>
            <person name="Cui H."/>
        </authorList>
    </citation>
    <scope>NUCLEOTIDE SEQUENCE [LARGE SCALE GENOMIC DNA]</scope>
    <source>
        <strain evidence="1 2">R27</strain>
    </source>
</reference>
<organism evidence="1 2">
    <name type="scientific">Halosimplex rubrum</name>
    <dbReference type="NCBI Taxonomy" id="869889"/>
    <lineage>
        <taxon>Archaea</taxon>
        <taxon>Methanobacteriati</taxon>
        <taxon>Methanobacteriota</taxon>
        <taxon>Stenosarchaea group</taxon>
        <taxon>Halobacteria</taxon>
        <taxon>Halobacteriales</taxon>
        <taxon>Haloarculaceae</taxon>
        <taxon>Halosimplex</taxon>
    </lineage>
</organism>
<dbReference type="RefSeq" id="WP_179908777.1">
    <property type="nucleotide sequence ID" value="NZ_CP058910.1"/>
</dbReference>
<dbReference type="KEGG" id="hrr:HZS55_17080"/>